<reference evidence="1 2" key="1">
    <citation type="submission" date="2024-05" db="EMBL/GenBank/DDBJ databases">
        <title>Genome sequencing and assembly of Indian major carp, Cirrhinus mrigala (Hamilton, 1822).</title>
        <authorList>
            <person name="Mohindra V."/>
            <person name="Chowdhury L.M."/>
            <person name="Lal K."/>
            <person name="Jena J.K."/>
        </authorList>
    </citation>
    <scope>NUCLEOTIDE SEQUENCE [LARGE SCALE GENOMIC DNA]</scope>
    <source>
        <strain evidence="1">CM1030</strain>
        <tissue evidence="1">Blood</tissue>
    </source>
</reference>
<sequence>LLGLQLINGKNESAHIYDAVAVVAQSIQELFEKENITEPPRGCVGNTNIWKTGPLFKRIR</sequence>
<dbReference type="Gene3D" id="3.40.50.2300">
    <property type="match status" value="1"/>
</dbReference>
<name>A0ABD0R4L1_CIRMR</name>
<proteinExistence type="predicted"/>
<dbReference type="EMBL" id="JAMKFB020000005">
    <property type="protein sequence ID" value="KAL0193462.1"/>
    <property type="molecule type" value="Genomic_DNA"/>
</dbReference>
<comment type="caution">
    <text evidence="1">The sequence shown here is derived from an EMBL/GenBank/DDBJ whole genome shotgun (WGS) entry which is preliminary data.</text>
</comment>
<accession>A0ABD0R4L1</accession>
<dbReference type="Proteomes" id="UP001529510">
    <property type="component" value="Unassembled WGS sequence"/>
</dbReference>
<protein>
    <submittedName>
        <fullName evidence="1">Uncharacterized protein</fullName>
    </submittedName>
</protein>
<dbReference type="AlphaFoldDB" id="A0ABD0R4L1"/>
<evidence type="ECO:0000313" key="2">
    <source>
        <dbReference type="Proteomes" id="UP001529510"/>
    </source>
</evidence>
<gene>
    <name evidence="1" type="ORF">M9458_011758</name>
</gene>
<organism evidence="1 2">
    <name type="scientific">Cirrhinus mrigala</name>
    <name type="common">Mrigala</name>
    <dbReference type="NCBI Taxonomy" id="683832"/>
    <lineage>
        <taxon>Eukaryota</taxon>
        <taxon>Metazoa</taxon>
        <taxon>Chordata</taxon>
        <taxon>Craniata</taxon>
        <taxon>Vertebrata</taxon>
        <taxon>Euteleostomi</taxon>
        <taxon>Actinopterygii</taxon>
        <taxon>Neopterygii</taxon>
        <taxon>Teleostei</taxon>
        <taxon>Ostariophysi</taxon>
        <taxon>Cypriniformes</taxon>
        <taxon>Cyprinidae</taxon>
        <taxon>Labeoninae</taxon>
        <taxon>Labeonini</taxon>
        <taxon>Cirrhinus</taxon>
    </lineage>
</organism>
<feature type="non-terminal residue" evidence="1">
    <location>
        <position position="1"/>
    </location>
</feature>
<keyword evidence="2" id="KW-1185">Reference proteome</keyword>
<evidence type="ECO:0000313" key="1">
    <source>
        <dbReference type="EMBL" id="KAL0193462.1"/>
    </source>
</evidence>